<protein>
    <recommendedName>
        <fullName evidence="9">Lipid A biosynthesis acyltransferase</fullName>
    </recommendedName>
</protein>
<dbReference type="GO" id="GO:0016746">
    <property type="term" value="F:acyltransferase activity"/>
    <property type="evidence" value="ECO:0007669"/>
    <property type="project" value="UniProtKB-KW"/>
</dbReference>
<keyword evidence="6" id="KW-0012">Acyltransferase</keyword>
<evidence type="ECO:0000256" key="1">
    <source>
        <dbReference type="ARBA" id="ARBA00004533"/>
    </source>
</evidence>
<evidence type="ECO:0000256" key="3">
    <source>
        <dbReference type="ARBA" id="ARBA00022519"/>
    </source>
</evidence>
<keyword evidence="2" id="KW-1003">Cell membrane</keyword>
<dbReference type="GO" id="GO:0005886">
    <property type="term" value="C:plasma membrane"/>
    <property type="evidence" value="ECO:0007669"/>
    <property type="project" value="UniProtKB-SubCell"/>
</dbReference>
<reference evidence="7 8" key="1">
    <citation type="journal article" date="2016" name="Nat. Commun.">
        <title>Thousands of microbial genomes shed light on interconnected biogeochemical processes in an aquifer system.</title>
        <authorList>
            <person name="Anantharaman K."/>
            <person name="Brown C.T."/>
            <person name="Hug L.A."/>
            <person name="Sharon I."/>
            <person name="Castelle C.J."/>
            <person name="Probst A.J."/>
            <person name="Thomas B.C."/>
            <person name="Singh A."/>
            <person name="Wilkins M.J."/>
            <person name="Karaoz U."/>
            <person name="Brodie E.L."/>
            <person name="Williams K.H."/>
            <person name="Hubbard S.S."/>
            <person name="Banfield J.F."/>
        </authorList>
    </citation>
    <scope>NUCLEOTIDE SEQUENCE [LARGE SCALE GENOMIC DNA]</scope>
</reference>
<name>A0A1F4T852_UNCSA</name>
<keyword evidence="4" id="KW-0808">Transferase</keyword>
<dbReference type="Pfam" id="PF03279">
    <property type="entry name" value="Lip_A_acyltrans"/>
    <property type="match status" value="1"/>
</dbReference>
<accession>A0A1F4T852</accession>
<dbReference type="EMBL" id="MEUG01000001">
    <property type="protein sequence ID" value="OGC28846.1"/>
    <property type="molecule type" value="Genomic_DNA"/>
</dbReference>
<comment type="caution">
    <text evidence="7">The sequence shown here is derived from an EMBL/GenBank/DDBJ whole genome shotgun (WGS) entry which is preliminary data.</text>
</comment>
<proteinExistence type="predicted"/>
<dbReference type="CDD" id="cd07984">
    <property type="entry name" value="LPLAT_LABLAT-like"/>
    <property type="match status" value="1"/>
</dbReference>
<evidence type="ECO:0000256" key="4">
    <source>
        <dbReference type="ARBA" id="ARBA00022679"/>
    </source>
</evidence>
<keyword evidence="5" id="KW-0472">Membrane</keyword>
<organism evidence="7 8">
    <name type="scientific">candidate division WOR-1 bacterium RIFOXYC12_FULL_54_18</name>
    <dbReference type="NCBI Taxonomy" id="1802584"/>
    <lineage>
        <taxon>Bacteria</taxon>
        <taxon>Bacillati</taxon>
        <taxon>Saganbacteria</taxon>
    </lineage>
</organism>
<dbReference type="AlphaFoldDB" id="A0A1F4T852"/>
<comment type="subcellular location">
    <subcellularLocation>
        <location evidence="1">Cell inner membrane</location>
    </subcellularLocation>
</comment>
<dbReference type="PANTHER" id="PTHR30606:SF10">
    <property type="entry name" value="PHOSPHATIDYLINOSITOL MANNOSIDE ACYLTRANSFERASE"/>
    <property type="match status" value="1"/>
</dbReference>
<evidence type="ECO:0000256" key="2">
    <source>
        <dbReference type="ARBA" id="ARBA00022475"/>
    </source>
</evidence>
<evidence type="ECO:0000256" key="6">
    <source>
        <dbReference type="ARBA" id="ARBA00023315"/>
    </source>
</evidence>
<dbReference type="GO" id="GO:0009247">
    <property type="term" value="P:glycolipid biosynthetic process"/>
    <property type="evidence" value="ECO:0007669"/>
    <property type="project" value="UniProtKB-ARBA"/>
</dbReference>
<sequence length="286" mass="33003">MILLKLLRLKLRLIFLLPAPMAIYLMRFAAEAVYQVVRLTPIKKTVARNFEMFFPGTSGRPKADFLLRNISYSIFELLCLPYFREEHFNRVIKVEGLENIDLALAKRNGGLFLTMHTGNYEIVPAFLSSRGYRVTSIVKAPDDPLFKIINQARTAHGTKLINVLDSNMYLESIKSLSDNQIIGLLLDTGANEGRHEEIRFLGRDLPVATGWLTLAQRSRAEIVMCLARRVGKKVVINFQPPFQIDRENKPEMMERIKNYFEPFIKNHPEQWGIFLFKDEIHGLAHR</sequence>
<evidence type="ECO:0008006" key="9">
    <source>
        <dbReference type="Google" id="ProtNLM"/>
    </source>
</evidence>
<dbReference type="PANTHER" id="PTHR30606">
    <property type="entry name" value="LIPID A BIOSYNTHESIS LAUROYL ACYLTRANSFERASE"/>
    <property type="match status" value="1"/>
</dbReference>
<keyword evidence="3" id="KW-0997">Cell inner membrane</keyword>
<gene>
    <name evidence="7" type="ORF">A3K49_07875</name>
</gene>
<evidence type="ECO:0000313" key="8">
    <source>
        <dbReference type="Proteomes" id="UP000178602"/>
    </source>
</evidence>
<evidence type="ECO:0000256" key="5">
    <source>
        <dbReference type="ARBA" id="ARBA00023136"/>
    </source>
</evidence>
<dbReference type="Proteomes" id="UP000178602">
    <property type="component" value="Unassembled WGS sequence"/>
</dbReference>
<evidence type="ECO:0000313" key="7">
    <source>
        <dbReference type="EMBL" id="OGC28846.1"/>
    </source>
</evidence>
<dbReference type="InterPro" id="IPR004960">
    <property type="entry name" value="LipA_acyltrans"/>
</dbReference>